<sequence>MERGSCKDFRQKGGDWQNDGSFFTVFHEFISKNVSMPSDLGELIAYVLLLVISWYALIFAFRFLISLVKPVIVVVAAFFVFQFLRTYEFVGLVDLIFTILGLVANLVSSILAKIMDIIARALV</sequence>
<dbReference type="OrthoDB" id="8028675at2759"/>
<evidence type="ECO:0000313" key="2">
    <source>
        <dbReference type="EnsemblMetazoa" id="XP_016985885.1"/>
    </source>
</evidence>
<keyword evidence="1" id="KW-1133">Transmembrane helix</keyword>
<dbReference type="OMA" id="MEFILRI"/>
<keyword evidence="3" id="KW-1185">Reference proteome</keyword>
<accession>A0A6P4F628</accession>
<feature type="transmembrane region" description="Helical" evidence="1">
    <location>
        <begin position="67"/>
        <end position="84"/>
    </location>
</feature>
<dbReference type="GeneID" id="108049270"/>
<dbReference type="AlphaFoldDB" id="A0A6P4F628"/>
<reference evidence="4" key="2">
    <citation type="submission" date="2025-04" db="UniProtKB">
        <authorList>
            <consortium name="RefSeq"/>
        </authorList>
    </citation>
    <scope>IDENTIFICATION</scope>
</reference>
<keyword evidence="1" id="KW-0472">Membrane</keyword>
<evidence type="ECO:0000256" key="1">
    <source>
        <dbReference type="SAM" id="Phobius"/>
    </source>
</evidence>
<dbReference type="EnsemblMetazoa" id="XM_017130396.1">
    <property type="protein sequence ID" value="XP_016985885.1"/>
    <property type="gene ID" value="LOC108049270"/>
</dbReference>
<evidence type="ECO:0000313" key="3">
    <source>
        <dbReference type="Proteomes" id="UP001652680"/>
    </source>
</evidence>
<dbReference type="Proteomes" id="UP001652680">
    <property type="component" value="Unassembled WGS sequence"/>
</dbReference>
<dbReference type="RefSeq" id="XP_016985885.1">
    <property type="nucleotide sequence ID" value="XM_017130396.1"/>
</dbReference>
<proteinExistence type="predicted"/>
<feature type="transmembrane region" description="Helical" evidence="1">
    <location>
        <begin position="43"/>
        <end position="60"/>
    </location>
</feature>
<evidence type="ECO:0000313" key="4">
    <source>
        <dbReference type="RefSeq" id="XP_016985885.1"/>
    </source>
</evidence>
<organism evidence="4">
    <name type="scientific">Drosophila rhopaloa</name>
    <name type="common">Fruit fly</name>
    <dbReference type="NCBI Taxonomy" id="1041015"/>
    <lineage>
        <taxon>Eukaryota</taxon>
        <taxon>Metazoa</taxon>
        <taxon>Ecdysozoa</taxon>
        <taxon>Arthropoda</taxon>
        <taxon>Hexapoda</taxon>
        <taxon>Insecta</taxon>
        <taxon>Pterygota</taxon>
        <taxon>Neoptera</taxon>
        <taxon>Endopterygota</taxon>
        <taxon>Diptera</taxon>
        <taxon>Brachycera</taxon>
        <taxon>Muscomorpha</taxon>
        <taxon>Ephydroidea</taxon>
        <taxon>Drosophilidae</taxon>
        <taxon>Drosophila</taxon>
        <taxon>Sophophora</taxon>
    </lineage>
</organism>
<reference evidence="2" key="3">
    <citation type="submission" date="2025-05" db="UniProtKB">
        <authorList>
            <consortium name="EnsemblMetazoa"/>
        </authorList>
    </citation>
    <scope>IDENTIFICATION</scope>
</reference>
<name>A0A6P4F628_DRORH</name>
<feature type="transmembrane region" description="Helical" evidence="1">
    <location>
        <begin position="90"/>
        <end position="112"/>
    </location>
</feature>
<protein>
    <submittedName>
        <fullName evidence="4">Uncharacterized protein LOC108049270</fullName>
    </submittedName>
</protein>
<keyword evidence="1" id="KW-0812">Transmembrane</keyword>
<reference evidence="3" key="1">
    <citation type="journal article" date="2021" name="Elife">
        <title>Highly contiguous assemblies of 101 drosophilid genomes.</title>
        <authorList>
            <person name="Kim B.Y."/>
            <person name="Wang J.R."/>
            <person name="Miller D.E."/>
            <person name="Barmina O."/>
            <person name="Delaney E."/>
            <person name="Thompson A."/>
            <person name="Comeault A.A."/>
            <person name="Peede D."/>
            <person name="D'Agostino E.R."/>
            <person name="Pelaez J."/>
            <person name="Aguilar J.M."/>
            <person name="Haji D."/>
            <person name="Matsunaga T."/>
            <person name="Armstrong E.E."/>
            <person name="Zych M."/>
            <person name="Ogawa Y."/>
            <person name="Stamenkovic-Radak M."/>
            <person name="Jelic M."/>
            <person name="Veselinovic M.S."/>
            <person name="Tanaskovic M."/>
            <person name="Eric P."/>
            <person name="Gao J.J."/>
            <person name="Katoh T.K."/>
            <person name="Toda M.J."/>
            <person name="Watabe H."/>
            <person name="Watada M."/>
            <person name="Davis J.S."/>
            <person name="Moyle L.C."/>
            <person name="Manoli G."/>
            <person name="Bertolini E."/>
            <person name="Kostal V."/>
            <person name="Hawley R.S."/>
            <person name="Takahashi A."/>
            <person name="Jones C.D."/>
            <person name="Price D.K."/>
            <person name="Whiteman N."/>
            <person name="Kopp A."/>
            <person name="Matute D.R."/>
            <person name="Petrov D.A."/>
        </authorList>
    </citation>
    <scope>NUCLEOTIDE SEQUENCE [LARGE SCALE GENOMIC DNA]</scope>
</reference>
<gene>
    <name evidence="4" type="primary">LOC108049270</name>
    <name evidence="2" type="synonym">108049270</name>
</gene>